<proteinExistence type="inferred from homology"/>
<feature type="domain" description="RDRP core" evidence="2">
    <location>
        <begin position="3"/>
        <end position="393"/>
    </location>
</feature>
<keyword evidence="1" id="KW-0694">RNA-binding</keyword>
<dbReference type="GO" id="GO:0031380">
    <property type="term" value="C:nuclear RNA-directed RNA polymerase complex"/>
    <property type="evidence" value="ECO:0007669"/>
    <property type="project" value="TreeGrafter"/>
</dbReference>
<comment type="caution">
    <text evidence="3">The sequence shown here is derived from an EMBL/GenBank/DDBJ whole genome shotgun (WGS) entry which is preliminary data.</text>
</comment>
<dbReference type="InterPro" id="IPR057596">
    <property type="entry name" value="RDRP_core"/>
</dbReference>
<dbReference type="PANTHER" id="PTHR23079:SF55">
    <property type="entry name" value="RNA-DIRECTED RNA POLYMERASE"/>
    <property type="match status" value="1"/>
</dbReference>
<dbReference type="GO" id="GO:0003723">
    <property type="term" value="F:RNA binding"/>
    <property type="evidence" value="ECO:0007669"/>
    <property type="project" value="UniProtKB-KW"/>
</dbReference>
<accession>A0A9P6DN03</accession>
<dbReference type="PANTHER" id="PTHR23079">
    <property type="entry name" value="RNA-DEPENDENT RNA POLYMERASE"/>
    <property type="match status" value="1"/>
</dbReference>
<dbReference type="EC" id="2.7.7.48" evidence="1"/>
<dbReference type="Pfam" id="PF05183">
    <property type="entry name" value="RdRP"/>
    <property type="match status" value="1"/>
</dbReference>
<keyword evidence="1" id="KW-0696">RNA-directed RNA polymerase</keyword>
<keyword evidence="4" id="KW-1185">Reference proteome</keyword>
<dbReference type="EMBL" id="MU129195">
    <property type="protein sequence ID" value="KAF9504789.1"/>
    <property type="molecule type" value="Genomic_DNA"/>
</dbReference>
<dbReference type="AlphaFoldDB" id="A0A9P6DN03"/>
<gene>
    <name evidence="3" type="ORF">BS47DRAFT_1438546</name>
</gene>
<keyword evidence="1" id="KW-0548">Nucleotidyltransferase</keyword>
<evidence type="ECO:0000313" key="4">
    <source>
        <dbReference type="Proteomes" id="UP000886523"/>
    </source>
</evidence>
<dbReference type="Proteomes" id="UP000886523">
    <property type="component" value="Unassembled WGS sequence"/>
</dbReference>
<reference evidence="3" key="1">
    <citation type="journal article" date="2020" name="Nat. Commun.">
        <title>Large-scale genome sequencing of mycorrhizal fungi provides insights into the early evolution of symbiotic traits.</title>
        <authorList>
            <person name="Miyauchi S."/>
            <person name="Kiss E."/>
            <person name="Kuo A."/>
            <person name="Drula E."/>
            <person name="Kohler A."/>
            <person name="Sanchez-Garcia M."/>
            <person name="Morin E."/>
            <person name="Andreopoulos B."/>
            <person name="Barry K.W."/>
            <person name="Bonito G."/>
            <person name="Buee M."/>
            <person name="Carver A."/>
            <person name="Chen C."/>
            <person name="Cichocki N."/>
            <person name="Clum A."/>
            <person name="Culley D."/>
            <person name="Crous P.W."/>
            <person name="Fauchery L."/>
            <person name="Girlanda M."/>
            <person name="Hayes R.D."/>
            <person name="Keri Z."/>
            <person name="LaButti K."/>
            <person name="Lipzen A."/>
            <person name="Lombard V."/>
            <person name="Magnuson J."/>
            <person name="Maillard F."/>
            <person name="Murat C."/>
            <person name="Nolan M."/>
            <person name="Ohm R.A."/>
            <person name="Pangilinan J."/>
            <person name="Pereira M.F."/>
            <person name="Perotto S."/>
            <person name="Peter M."/>
            <person name="Pfister S."/>
            <person name="Riley R."/>
            <person name="Sitrit Y."/>
            <person name="Stielow J.B."/>
            <person name="Szollosi G."/>
            <person name="Zifcakova L."/>
            <person name="Stursova M."/>
            <person name="Spatafora J.W."/>
            <person name="Tedersoo L."/>
            <person name="Vaario L.M."/>
            <person name="Yamada A."/>
            <person name="Yan M."/>
            <person name="Wang P."/>
            <person name="Xu J."/>
            <person name="Bruns T."/>
            <person name="Baldrian P."/>
            <person name="Vilgalys R."/>
            <person name="Dunand C."/>
            <person name="Henrissat B."/>
            <person name="Grigoriev I.V."/>
            <person name="Hibbett D."/>
            <person name="Nagy L.G."/>
            <person name="Martin F.M."/>
        </authorList>
    </citation>
    <scope>NUCLEOTIDE SEQUENCE</scope>
    <source>
        <strain evidence="3">UP504</strain>
    </source>
</reference>
<comment type="catalytic activity">
    <reaction evidence="1">
        <text>RNA(n) + a ribonucleoside 5'-triphosphate = RNA(n+1) + diphosphate</text>
        <dbReference type="Rhea" id="RHEA:21248"/>
        <dbReference type="Rhea" id="RHEA-COMP:14527"/>
        <dbReference type="Rhea" id="RHEA-COMP:17342"/>
        <dbReference type="ChEBI" id="CHEBI:33019"/>
        <dbReference type="ChEBI" id="CHEBI:61557"/>
        <dbReference type="ChEBI" id="CHEBI:140395"/>
        <dbReference type="EC" id="2.7.7.48"/>
    </reaction>
</comment>
<dbReference type="InterPro" id="IPR007855">
    <property type="entry name" value="RDRP"/>
</dbReference>
<comment type="similarity">
    <text evidence="1">Belongs to the RdRP family.</text>
</comment>
<organism evidence="3 4">
    <name type="scientific">Hydnum rufescens UP504</name>
    <dbReference type="NCBI Taxonomy" id="1448309"/>
    <lineage>
        <taxon>Eukaryota</taxon>
        <taxon>Fungi</taxon>
        <taxon>Dikarya</taxon>
        <taxon>Basidiomycota</taxon>
        <taxon>Agaricomycotina</taxon>
        <taxon>Agaricomycetes</taxon>
        <taxon>Cantharellales</taxon>
        <taxon>Hydnaceae</taxon>
        <taxon>Hydnum</taxon>
    </lineage>
</organism>
<dbReference type="OrthoDB" id="6513042at2759"/>
<name>A0A9P6DN03_9AGAM</name>
<protein>
    <recommendedName>
        <fullName evidence="1">RNA-dependent RNA polymerase</fullName>
        <ecNumber evidence="1">2.7.7.48</ecNumber>
    </recommendedName>
</protein>
<evidence type="ECO:0000259" key="2">
    <source>
        <dbReference type="Pfam" id="PF05183"/>
    </source>
</evidence>
<evidence type="ECO:0000313" key="3">
    <source>
        <dbReference type="EMBL" id="KAF9504789.1"/>
    </source>
</evidence>
<evidence type="ECO:0000256" key="1">
    <source>
        <dbReference type="RuleBase" id="RU363098"/>
    </source>
</evidence>
<keyword evidence="1" id="KW-0808">Transferase</keyword>
<sequence>MVKDIPDIMSDGLGKAPQVEMSDGCGLVTFEFAHRLAKTLGLTFEGKIYVPSVMQIRYLGYKGVVCVSKQLDEWKQHRATGTGKIHAHLRKSMKKFKASPESGIFFSISGYSKPYAFGRLNAEHVTLLSALKITDATFLAKQGEYLDMIAKATSDLHSAIVLLSTADRLDLIRSLALKGLEDLDIQRQIADIQMHTLNMGLDKKQAPKVRITIEKSRLLYGVCDEQGVLKPGEVFVRVNLPRVGPRTIFNVDIIVVRNPCLHPGDILKLRAVNKPGPFGGDREECLVFSGLGDRPAASMSSGGDLDGDKFFVCWDSDLIPSSISESYGYPAAKARPEASVTRKALINYFARYNNASLGRVKNLYLKWLRLSPLGAMSIECQELNALHSDSVDGAPIFIPDKLRSPPAPADGSTFILDLLQAQARAFTEKFKAERAANPLRSNGTRINKSLDEEELLELLSSKSLAMSEFTRLELLFRYCTERQIDPNGFFPHINWDALTNLQRHFVENFLLPFYETGPVIWNSLRQSDILRNSDLAAHNLAGPIRLQRLYSSKDEGLSAFFRRLEYAIRLFQRMVIVLKIDSRCTIMIYKTSMCSWDEDSPVGAGVRVLCVTDAASSLGRQASTSVSTSYLYTGPGMFQLYAQQRSDTFIFLQKPGSRDVEAEVRASIALGKISSRVQRYIGRVYREKIQAIEIHVISNRDRVGQQILDMSFEYVPTEEILRRIDNVPLVLSKSTLETYDWTKHPEWAPILRDSVWSHADSMTNEKIREVVRFSIAYHAPHKAVALFRHLLAQRSGRVLGLAIAVMKEELPSLAIELAQWSFAREAGDDSRNLALWSRDVVLGVIRNANVALAFTPDILKRYLSDLIHGMSPHDIVHLMWLSALTIRPPDLCRDVILQLWEIAASDASGIQNHVVFQGAGVSIEYASQANESCRCDEMGVPRSKPLQQLVTLTSKSSSEISLTYRIDAPFSARQGDHLRLRSASDKENPACLDCIVGSSKKGSAILQALQVLPPHLSEASWWVHPCDSTATAKAEIDALITLGEHRDEATSLVNILCGSHFDIPPLVPFDPPGSPPSLNSRNVFQNVVFLVPTINQIVHSLAKLKRFGRSRMHG</sequence>
<dbReference type="GO" id="GO:0030422">
    <property type="term" value="P:siRNA processing"/>
    <property type="evidence" value="ECO:0007669"/>
    <property type="project" value="TreeGrafter"/>
</dbReference>
<dbReference type="GO" id="GO:0003968">
    <property type="term" value="F:RNA-directed RNA polymerase activity"/>
    <property type="evidence" value="ECO:0007669"/>
    <property type="project" value="UniProtKB-KW"/>
</dbReference>